<proteinExistence type="predicted"/>
<sequence>MGVVSWGWADTHFLHELNPTSQISNEQEADTSYSDTRISLWQQEDRVFAGVIFQEYPEVAAPVALSASHGPLEIEGVSRLSLFCDGSIKNIRGQGWKKGGYRVAFRDPFFGTTPFFSQTNPARFFEEPTIREHQQAFSSEPQEDENRGDFAQVTDFTILEFATRTLSVSHVELAAISQSLEVGIKLQDQHQPDSMKISVFTDSAQAVERLEYGILPLDSDEESLFRWSTNPLVRAIVWQFQYLYDHGCTLDIRWHPRCCALGPALADAAASSWKFWEESLFCQVNLPAEERDGILEKLHQWTDDVINWEPEEQPEESLWEEDGEEKLGVENACEEDQSDLRGMDSCQHVMAEERINNILIGERRVI</sequence>
<evidence type="ECO:0000313" key="1">
    <source>
        <dbReference type="EMBL" id="KAK3489544.1"/>
    </source>
</evidence>
<dbReference type="AlphaFoldDB" id="A0AAJ0I4Q7"/>
<evidence type="ECO:0000313" key="2">
    <source>
        <dbReference type="Proteomes" id="UP001285908"/>
    </source>
</evidence>
<dbReference type="Proteomes" id="UP001285908">
    <property type="component" value="Unassembled WGS sequence"/>
</dbReference>
<dbReference type="RefSeq" id="XP_062691251.1">
    <property type="nucleotide sequence ID" value="XM_062835233.1"/>
</dbReference>
<organism evidence="1 2">
    <name type="scientific">Neurospora hispaniola</name>
    <dbReference type="NCBI Taxonomy" id="588809"/>
    <lineage>
        <taxon>Eukaryota</taxon>
        <taxon>Fungi</taxon>
        <taxon>Dikarya</taxon>
        <taxon>Ascomycota</taxon>
        <taxon>Pezizomycotina</taxon>
        <taxon>Sordariomycetes</taxon>
        <taxon>Sordariomycetidae</taxon>
        <taxon>Sordariales</taxon>
        <taxon>Sordariaceae</taxon>
        <taxon>Neurospora</taxon>
    </lineage>
</organism>
<comment type="caution">
    <text evidence="1">The sequence shown here is derived from an EMBL/GenBank/DDBJ whole genome shotgun (WGS) entry which is preliminary data.</text>
</comment>
<protein>
    <submittedName>
        <fullName evidence="1">Uncharacterized protein</fullName>
    </submittedName>
</protein>
<dbReference type="EMBL" id="JAULSX010000006">
    <property type="protein sequence ID" value="KAK3489544.1"/>
    <property type="molecule type" value="Genomic_DNA"/>
</dbReference>
<gene>
    <name evidence="1" type="ORF">B0T23DRAFT_321399</name>
</gene>
<accession>A0AAJ0I4Q7</accession>
<dbReference type="GeneID" id="87872855"/>
<reference evidence="1 2" key="1">
    <citation type="journal article" date="2023" name="Mol. Phylogenet. Evol.">
        <title>Genome-scale phylogeny and comparative genomics of the fungal order Sordariales.</title>
        <authorList>
            <person name="Hensen N."/>
            <person name="Bonometti L."/>
            <person name="Westerberg I."/>
            <person name="Brannstrom I.O."/>
            <person name="Guillou S."/>
            <person name="Cros-Aarteil S."/>
            <person name="Calhoun S."/>
            <person name="Haridas S."/>
            <person name="Kuo A."/>
            <person name="Mondo S."/>
            <person name="Pangilinan J."/>
            <person name="Riley R."/>
            <person name="LaButti K."/>
            <person name="Andreopoulos B."/>
            <person name="Lipzen A."/>
            <person name="Chen C."/>
            <person name="Yan M."/>
            <person name="Daum C."/>
            <person name="Ng V."/>
            <person name="Clum A."/>
            <person name="Steindorff A."/>
            <person name="Ohm R.A."/>
            <person name="Martin F."/>
            <person name="Silar P."/>
            <person name="Natvig D.O."/>
            <person name="Lalanne C."/>
            <person name="Gautier V."/>
            <person name="Ament-Velasquez S.L."/>
            <person name="Kruys A."/>
            <person name="Hutchinson M.I."/>
            <person name="Powell A.J."/>
            <person name="Barry K."/>
            <person name="Miller A.N."/>
            <person name="Grigoriev I.V."/>
            <person name="Debuchy R."/>
            <person name="Gladieux P."/>
            <person name="Hiltunen Thoren M."/>
            <person name="Johannesson H."/>
        </authorList>
    </citation>
    <scope>NUCLEOTIDE SEQUENCE [LARGE SCALE GENOMIC DNA]</scope>
    <source>
        <strain evidence="1 2">FGSC 10403</strain>
    </source>
</reference>
<keyword evidence="2" id="KW-1185">Reference proteome</keyword>
<name>A0AAJ0I4Q7_9PEZI</name>